<dbReference type="EMBL" id="BORQ01000003">
    <property type="protein sequence ID" value="GIO31704.1"/>
    <property type="molecule type" value="Genomic_DNA"/>
</dbReference>
<gene>
    <name evidence="1" type="ORF">J2TS6_28450</name>
</gene>
<accession>A0A920CC88</accession>
<evidence type="ECO:0000313" key="1">
    <source>
        <dbReference type="EMBL" id="GIO31704.1"/>
    </source>
</evidence>
<evidence type="ECO:0008006" key="3">
    <source>
        <dbReference type="Google" id="ProtNLM"/>
    </source>
</evidence>
<reference evidence="1" key="1">
    <citation type="submission" date="2021-03" db="EMBL/GenBank/DDBJ databases">
        <title>Antimicrobial resistance genes in bacteria isolated from Japanese honey, and their potential for conferring macrolide and lincosamide resistance in the American foulbrood pathogen Paenibacillus larvae.</title>
        <authorList>
            <person name="Okamoto M."/>
            <person name="Kumagai M."/>
            <person name="Kanamori H."/>
            <person name="Takamatsu D."/>
        </authorList>
    </citation>
    <scope>NUCLEOTIDE SEQUENCE</scope>
    <source>
        <strain evidence="1">J2TS6</strain>
    </source>
</reference>
<name>A0A920CC88_9BACL</name>
<dbReference type="Proteomes" id="UP000679779">
    <property type="component" value="Unassembled WGS sequence"/>
</dbReference>
<protein>
    <recommendedName>
        <fullName evidence="3">Phospholipase C/D domain-containing protein</fullName>
    </recommendedName>
</protein>
<evidence type="ECO:0000313" key="2">
    <source>
        <dbReference type="Proteomes" id="UP000679779"/>
    </source>
</evidence>
<dbReference type="AlphaFoldDB" id="A0A920CC88"/>
<dbReference type="RefSeq" id="WP_160042611.1">
    <property type="nucleotide sequence ID" value="NZ_BORQ01000003.1"/>
</dbReference>
<proteinExistence type="predicted"/>
<keyword evidence="2" id="KW-1185">Reference proteome</keyword>
<sequence>MPWPMVHFAVAQRLFEPGPSPAFLLGSISPDAIHAREHVTRKEKGVTHLVHEGRFPSIQTLQHACVSYLDQHRDPDWKAFVWGYFAHIYTDIRWTETLYADFEREYAGDSDKIRDTYNREVSQLEFDLLKREPWAQDALIQLRQARAFAVEPLLTPDEVNRYRDMKLAWLEEERHEPKIETMYFQETKARRFIEKTAEEITEWVAWGFPRERSVT</sequence>
<comment type="caution">
    <text evidence="1">The sequence shown here is derived from an EMBL/GenBank/DDBJ whole genome shotgun (WGS) entry which is preliminary data.</text>
</comment>
<organism evidence="1 2">
    <name type="scientific">Paenibacillus albilobatus</name>
    <dbReference type="NCBI Taxonomy" id="2716884"/>
    <lineage>
        <taxon>Bacteria</taxon>
        <taxon>Bacillati</taxon>
        <taxon>Bacillota</taxon>
        <taxon>Bacilli</taxon>
        <taxon>Bacillales</taxon>
        <taxon>Paenibacillaceae</taxon>
        <taxon>Paenibacillus</taxon>
    </lineage>
</organism>